<dbReference type="InterPro" id="IPR003953">
    <property type="entry name" value="FAD-dep_OxRdtase_2_FAD-bd"/>
</dbReference>
<dbReference type="SUPFAM" id="SSF56425">
    <property type="entry name" value="Succinate dehydrogenase/fumarate reductase flavoprotein, catalytic domain"/>
    <property type="match status" value="1"/>
</dbReference>
<keyword evidence="2" id="KW-0285">Flavoprotein</keyword>
<evidence type="ECO:0000256" key="2">
    <source>
        <dbReference type="ARBA" id="ARBA00022630"/>
    </source>
</evidence>
<dbReference type="InterPro" id="IPR027477">
    <property type="entry name" value="Succ_DH/fumarate_Rdtase_cat_sf"/>
</dbReference>
<dbReference type="NCBIfam" id="NF005512">
    <property type="entry name" value="PRK07121.1-5"/>
    <property type="match status" value="1"/>
</dbReference>
<dbReference type="Pfam" id="PF00890">
    <property type="entry name" value="FAD_binding_2"/>
    <property type="match status" value="1"/>
</dbReference>
<dbReference type="Gene3D" id="3.90.700.10">
    <property type="entry name" value="Succinate dehydrogenase/fumarate reductase flavoprotein, catalytic domain"/>
    <property type="match status" value="1"/>
</dbReference>
<evidence type="ECO:0000256" key="4">
    <source>
        <dbReference type="ARBA" id="ARBA00023002"/>
    </source>
</evidence>
<dbReference type="InterPro" id="IPR036188">
    <property type="entry name" value="FAD/NAD-bd_sf"/>
</dbReference>
<evidence type="ECO:0000259" key="5">
    <source>
        <dbReference type="Pfam" id="PF00890"/>
    </source>
</evidence>
<feature type="domain" description="FAD-dependent oxidoreductase 2 FAD-binding" evidence="5">
    <location>
        <begin position="20"/>
        <end position="466"/>
    </location>
</feature>
<keyword evidence="3" id="KW-0274">FAD</keyword>
<keyword evidence="4" id="KW-0560">Oxidoreductase</keyword>
<dbReference type="Proteomes" id="UP000192534">
    <property type="component" value="Unassembled WGS sequence"/>
</dbReference>
<protein>
    <submittedName>
        <fullName evidence="6">Flavoprotein</fullName>
    </submittedName>
</protein>
<reference evidence="6 7" key="1">
    <citation type="submission" date="2016-12" db="EMBL/GenBank/DDBJ databases">
        <title>The new phylogeny of genus Mycobacterium.</title>
        <authorList>
            <person name="Tortoli E."/>
            <person name="Trovato A."/>
            <person name="Cirillo D.M."/>
        </authorList>
    </citation>
    <scope>NUCLEOTIDE SEQUENCE [LARGE SCALE GENOMIC DNA]</scope>
    <source>
        <strain evidence="6 7">DSM 44223</strain>
    </source>
</reference>
<dbReference type="PANTHER" id="PTHR43400">
    <property type="entry name" value="FUMARATE REDUCTASE"/>
    <property type="match status" value="1"/>
</dbReference>
<accession>A0A1X0IWB5</accession>
<dbReference type="AlphaFoldDB" id="A0A1X0IWB5"/>
<gene>
    <name evidence="6" type="ORF">BST42_14215</name>
</gene>
<dbReference type="InterPro" id="IPR050315">
    <property type="entry name" value="FAD-oxidoreductase_2"/>
</dbReference>
<dbReference type="Gene3D" id="3.50.50.60">
    <property type="entry name" value="FAD/NAD(P)-binding domain"/>
    <property type="match status" value="1"/>
</dbReference>
<dbReference type="SUPFAM" id="SSF51905">
    <property type="entry name" value="FAD/NAD(P)-binding domain"/>
    <property type="match status" value="1"/>
</dbReference>
<dbReference type="PANTHER" id="PTHR43400:SF10">
    <property type="entry name" value="3-OXOSTEROID 1-DEHYDROGENASE"/>
    <property type="match status" value="1"/>
</dbReference>
<sequence length="485" mass="51077">MTDVRPVPAASVATWDHEADVVVAGYGVAGAAAAVEAAGAGADVLVLERAGAWGGAAALAGGFIYMGGGTGLQKACGFDDSAENMAAFLDAAMGPGADRERIADYAEGSVAHFEWLVACGVPFKPEFFGEPGWEPLGDQGLMYSGGEDAYPFNTVAKPAPRGHVPQMQNKKQGQASAGFMLMKPLVQRATDLGVRALYDVRVQSLVVESDGRVVGITARQYGTDITVRARRGVVLGTGSFAFNESMMARFTPRIAGRPISAVEQHDGHGIRMAQALGADLAHTDATEVAFVVDPQQLVRGILVNARGQRYVAEDTYPGRAGQHTLYYQDDTAFLILDEQAQEEALASQTPKLILRKPKWVCETVAELEAEMGLPTGSLQDTVARYNEGAARGEDPVLHKKARWLRPIGSPVGALDLRHATGGFPLGGLRTTLHAQVLHVSGEPIPGLYAAGRCTAGLAAWGYASGISLGDGSFYGRRAGRSAARA</sequence>
<keyword evidence="7" id="KW-1185">Reference proteome</keyword>
<evidence type="ECO:0000256" key="3">
    <source>
        <dbReference type="ARBA" id="ARBA00022827"/>
    </source>
</evidence>
<dbReference type="OrthoDB" id="337830at2"/>
<comment type="cofactor">
    <cofactor evidence="1">
        <name>FAD</name>
        <dbReference type="ChEBI" id="CHEBI:57692"/>
    </cofactor>
</comment>
<dbReference type="RefSeq" id="WP_083119520.1">
    <property type="nucleotide sequence ID" value="NZ_JACKUO010000011.1"/>
</dbReference>
<comment type="caution">
    <text evidence="6">The sequence shown here is derived from an EMBL/GenBank/DDBJ whole genome shotgun (WGS) entry which is preliminary data.</text>
</comment>
<dbReference type="EMBL" id="MVIH01000005">
    <property type="protein sequence ID" value="ORB53146.1"/>
    <property type="molecule type" value="Genomic_DNA"/>
</dbReference>
<dbReference type="GO" id="GO:0008202">
    <property type="term" value="P:steroid metabolic process"/>
    <property type="evidence" value="ECO:0007669"/>
    <property type="project" value="UniProtKB-ARBA"/>
</dbReference>
<evidence type="ECO:0000256" key="1">
    <source>
        <dbReference type="ARBA" id="ARBA00001974"/>
    </source>
</evidence>
<dbReference type="NCBIfam" id="NF005510">
    <property type="entry name" value="PRK07121.1-3"/>
    <property type="match status" value="1"/>
</dbReference>
<organism evidence="6 7">
    <name type="scientific">Mycolicibacterium rhodesiae</name>
    <name type="common">Mycobacterium rhodesiae</name>
    <dbReference type="NCBI Taxonomy" id="36814"/>
    <lineage>
        <taxon>Bacteria</taxon>
        <taxon>Bacillati</taxon>
        <taxon>Actinomycetota</taxon>
        <taxon>Actinomycetes</taxon>
        <taxon>Mycobacteriales</taxon>
        <taxon>Mycobacteriaceae</taxon>
        <taxon>Mycolicibacterium</taxon>
    </lineage>
</organism>
<name>A0A1X0IWB5_MYCRH</name>
<evidence type="ECO:0000313" key="7">
    <source>
        <dbReference type="Proteomes" id="UP000192534"/>
    </source>
</evidence>
<dbReference type="GO" id="GO:0033765">
    <property type="term" value="F:steroid dehydrogenase activity, acting on the CH-CH group of donors"/>
    <property type="evidence" value="ECO:0007669"/>
    <property type="project" value="UniProtKB-ARBA"/>
</dbReference>
<proteinExistence type="predicted"/>
<evidence type="ECO:0000313" key="6">
    <source>
        <dbReference type="EMBL" id="ORB53146.1"/>
    </source>
</evidence>